<keyword evidence="1" id="KW-0812">Transmembrane</keyword>
<keyword evidence="3" id="KW-1185">Reference proteome</keyword>
<keyword evidence="1" id="KW-0472">Membrane</keyword>
<evidence type="ECO:0000313" key="3">
    <source>
        <dbReference type="Proteomes" id="UP000751614"/>
    </source>
</evidence>
<evidence type="ECO:0000256" key="1">
    <source>
        <dbReference type="SAM" id="Phobius"/>
    </source>
</evidence>
<dbReference type="RefSeq" id="WP_138833889.1">
    <property type="nucleotide sequence ID" value="NZ_VCNI01000001.1"/>
</dbReference>
<dbReference type="Proteomes" id="UP000751614">
    <property type="component" value="Unassembled WGS sequence"/>
</dbReference>
<gene>
    <name evidence="2" type="ORF">FGG15_05150</name>
</gene>
<feature type="transmembrane region" description="Helical" evidence="1">
    <location>
        <begin position="79"/>
        <end position="96"/>
    </location>
</feature>
<proteinExistence type="predicted"/>
<accession>A0ABY2WQI6</accession>
<keyword evidence="1" id="KW-1133">Transmembrane helix</keyword>
<reference evidence="2 3" key="1">
    <citation type="submission" date="2019-05" db="EMBL/GenBank/DDBJ databases">
        <title>Flagellimonas sp. AsT0115, sp. nov., isolated from a marine red algae, Asparagopsis taxiformis.</title>
        <authorList>
            <person name="Kim J."/>
            <person name="Jeong S.E."/>
            <person name="Jeon C.O."/>
        </authorList>
    </citation>
    <scope>NUCLEOTIDE SEQUENCE [LARGE SCALE GENOMIC DNA]</scope>
    <source>
        <strain evidence="2 3">AsT0115</strain>
    </source>
</reference>
<dbReference type="EMBL" id="VCNI01000001">
    <property type="protein sequence ID" value="TMU56936.1"/>
    <property type="molecule type" value="Genomic_DNA"/>
</dbReference>
<name>A0ABY2WQI6_9FLAO</name>
<evidence type="ECO:0000313" key="2">
    <source>
        <dbReference type="EMBL" id="TMU56936.1"/>
    </source>
</evidence>
<comment type="caution">
    <text evidence="2">The sequence shown here is derived from an EMBL/GenBank/DDBJ whole genome shotgun (WGS) entry which is preliminary data.</text>
</comment>
<sequence>MGKDKKNKFKTPEGYFDNFHDRLMDRIQQEDSQAEKSMIPKSDGFAVPETYFEDLAPKVIAQLEPKEVKVVQLKSYKKIYYSIAGVAAVLLLFFGLNRNKVDTVTFDDLANSELEAYFDTNDFNLSSYEIAEVVSLDQIELSDMLDQNLGEEQILEYLDENVEDIEDLNLDYNDYD</sequence>
<organism evidence="2 3">
    <name type="scientific">Flagellimonas algicola</name>
    <dbReference type="NCBI Taxonomy" id="2583815"/>
    <lineage>
        <taxon>Bacteria</taxon>
        <taxon>Pseudomonadati</taxon>
        <taxon>Bacteroidota</taxon>
        <taxon>Flavobacteriia</taxon>
        <taxon>Flavobacteriales</taxon>
        <taxon>Flavobacteriaceae</taxon>
        <taxon>Flagellimonas</taxon>
    </lineage>
</organism>
<protein>
    <submittedName>
        <fullName evidence="2">Uncharacterized protein</fullName>
    </submittedName>
</protein>